<sequence length="75" mass="8794">MSNHPLLKVEISQLSIAERIQLAEDLWDSILDRQDEIELDRAQQQELDRRLEQHRQDPNAGSSWETVKQRLGTSK</sequence>
<dbReference type="InterPro" id="IPR013406">
    <property type="entry name" value="CHP02574_addiction_mod"/>
</dbReference>
<keyword evidence="3" id="KW-1185">Reference proteome</keyword>
<proteinExistence type="predicted"/>
<dbReference type="OrthoDB" id="8909055at2"/>
<organism evidence="2 3">
    <name type="scientific">Chamaesiphon minutus (strain ATCC 27169 / PCC 6605)</name>
    <dbReference type="NCBI Taxonomy" id="1173020"/>
    <lineage>
        <taxon>Bacteria</taxon>
        <taxon>Bacillati</taxon>
        <taxon>Cyanobacteriota</taxon>
        <taxon>Cyanophyceae</taxon>
        <taxon>Gomontiellales</taxon>
        <taxon>Chamaesiphonaceae</taxon>
        <taxon>Chamaesiphon</taxon>
    </lineage>
</organism>
<gene>
    <name evidence="2" type="ORF">Cha6605_1440</name>
</gene>
<dbReference type="NCBIfam" id="TIGR02574">
    <property type="entry name" value="stabl_TIGR02574"/>
    <property type="match status" value="1"/>
</dbReference>
<dbReference type="EMBL" id="CP003600">
    <property type="protein sequence ID" value="AFY92614.1"/>
    <property type="molecule type" value="Genomic_DNA"/>
</dbReference>
<dbReference type="RefSeq" id="WP_015158794.1">
    <property type="nucleotide sequence ID" value="NC_019697.1"/>
</dbReference>
<evidence type="ECO:0000313" key="2">
    <source>
        <dbReference type="EMBL" id="AFY92614.1"/>
    </source>
</evidence>
<evidence type="ECO:0000256" key="1">
    <source>
        <dbReference type="SAM" id="MobiDB-lite"/>
    </source>
</evidence>
<accession>K9UEI2</accession>
<name>K9UEI2_CHAP6</name>
<feature type="compositionally biased region" description="Basic and acidic residues" evidence="1">
    <location>
        <begin position="47"/>
        <end position="57"/>
    </location>
</feature>
<protein>
    <submittedName>
        <fullName evidence="2">Putative addiction module component, TIGR02574 family</fullName>
    </submittedName>
</protein>
<feature type="region of interest" description="Disordered" evidence="1">
    <location>
        <begin position="47"/>
        <end position="75"/>
    </location>
</feature>
<dbReference type="STRING" id="1173020.Cha6605_1440"/>
<dbReference type="eggNOG" id="ENOG5033AKF">
    <property type="taxonomic scope" value="Bacteria"/>
</dbReference>
<dbReference type="KEGG" id="cmp:Cha6605_1440"/>
<evidence type="ECO:0000313" key="3">
    <source>
        <dbReference type="Proteomes" id="UP000010366"/>
    </source>
</evidence>
<dbReference type="HOGENOM" id="CLU_185169_1_1_3"/>
<dbReference type="AlphaFoldDB" id="K9UEI2"/>
<dbReference type="PATRIC" id="fig|1173020.3.peg.1660"/>
<dbReference type="Pfam" id="PF09720">
    <property type="entry name" value="Unstab_antitox"/>
    <property type="match status" value="1"/>
</dbReference>
<feature type="compositionally biased region" description="Polar residues" evidence="1">
    <location>
        <begin position="59"/>
        <end position="75"/>
    </location>
</feature>
<reference evidence="2 3" key="1">
    <citation type="submission" date="2012-05" db="EMBL/GenBank/DDBJ databases">
        <title>Finished chromosome of genome of Chamaesiphon sp. PCC 6605.</title>
        <authorList>
            <consortium name="US DOE Joint Genome Institute"/>
            <person name="Gugger M."/>
            <person name="Coursin T."/>
            <person name="Rippka R."/>
            <person name="Tandeau De Marsac N."/>
            <person name="Huntemann M."/>
            <person name="Wei C.-L."/>
            <person name="Han J."/>
            <person name="Detter J.C."/>
            <person name="Han C."/>
            <person name="Tapia R."/>
            <person name="Chen A."/>
            <person name="Kyrpides N."/>
            <person name="Mavromatis K."/>
            <person name="Markowitz V."/>
            <person name="Szeto E."/>
            <person name="Ivanova N."/>
            <person name="Pagani I."/>
            <person name="Pati A."/>
            <person name="Goodwin L."/>
            <person name="Nordberg H.P."/>
            <person name="Cantor M.N."/>
            <person name="Hua S.X."/>
            <person name="Woyke T."/>
            <person name="Kerfeld C.A."/>
        </authorList>
    </citation>
    <scope>NUCLEOTIDE SEQUENCE [LARGE SCALE GENOMIC DNA]</scope>
    <source>
        <strain evidence="3">ATCC 27169 / PCC 6605</strain>
    </source>
</reference>
<dbReference type="Proteomes" id="UP000010366">
    <property type="component" value="Chromosome"/>
</dbReference>